<dbReference type="EMBL" id="QCYK01000003">
    <property type="protein sequence ID" value="PUZ23430.1"/>
    <property type="molecule type" value="Genomic_DNA"/>
</dbReference>
<evidence type="ECO:0000313" key="3">
    <source>
        <dbReference type="Proteomes" id="UP000244450"/>
    </source>
</evidence>
<dbReference type="Proteomes" id="UP000244450">
    <property type="component" value="Unassembled WGS sequence"/>
</dbReference>
<keyword evidence="3" id="KW-1185">Reference proteome</keyword>
<dbReference type="AlphaFoldDB" id="A0A2T7BEH3"/>
<feature type="domain" description="GIY-YIG" evidence="1">
    <location>
        <begin position="24"/>
        <end position="102"/>
    </location>
</feature>
<dbReference type="RefSeq" id="WP_108689233.1">
    <property type="nucleotide sequence ID" value="NZ_QCYK01000003.1"/>
</dbReference>
<dbReference type="Gene3D" id="3.40.1440.10">
    <property type="entry name" value="GIY-YIG endonuclease"/>
    <property type="match status" value="1"/>
</dbReference>
<name>A0A2T7BEH3_9BACT</name>
<sequence length="146" mass="16653">MLPKITFEIVTLKWQSLKYTEVGDACGVYQVYGTSPLYGIDTLLYIGRSINPKARLKDHFEFTEGALGRQPNKSCRFAEVAGELIEIVEATLIAMYKPSFNIAGLNNVEYKAKERAIYIQNHGERGMLNYENTNYYFLKPELQGKI</sequence>
<comment type="caution">
    <text evidence="2">The sequence shown here is derived from an EMBL/GenBank/DDBJ whole genome shotgun (WGS) entry which is preliminary data.</text>
</comment>
<dbReference type="InterPro" id="IPR035901">
    <property type="entry name" value="GIY-YIG_endonuc_sf"/>
</dbReference>
<dbReference type="InterPro" id="IPR000305">
    <property type="entry name" value="GIY-YIG_endonuc"/>
</dbReference>
<reference evidence="2 3" key="1">
    <citation type="submission" date="2018-04" db="EMBL/GenBank/DDBJ databases">
        <title>Chitinophaga fuyangensis sp. nov., isolated from soil in a chemical factory.</title>
        <authorList>
            <person name="Chen K."/>
        </authorList>
    </citation>
    <scope>NUCLEOTIDE SEQUENCE [LARGE SCALE GENOMIC DNA]</scope>
    <source>
        <strain evidence="2 3">LY-1</strain>
    </source>
</reference>
<gene>
    <name evidence="2" type="ORF">DCC81_23925</name>
</gene>
<proteinExistence type="predicted"/>
<protein>
    <recommendedName>
        <fullName evidence="1">GIY-YIG domain-containing protein</fullName>
    </recommendedName>
</protein>
<evidence type="ECO:0000313" key="2">
    <source>
        <dbReference type="EMBL" id="PUZ23430.1"/>
    </source>
</evidence>
<accession>A0A2T7BEH3</accession>
<organism evidence="2 3">
    <name type="scientific">Chitinophaga parva</name>
    <dbReference type="NCBI Taxonomy" id="2169414"/>
    <lineage>
        <taxon>Bacteria</taxon>
        <taxon>Pseudomonadati</taxon>
        <taxon>Bacteroidota</taxon>
        <taxon>Chitinophagia</taxon>
        <taxon>Chitinophagales</taxon>
        <taxon>Chitinophagaceae</taxon>
        <taxon>Chitinophaga</taxon>
    </lineage>
</organism>
<dbReference type="OrthoDB" id="1494734at2"/>
<dbReference type="PROSITE" id="PS50164">
    <property type="entry name" value="GIY_YIG"/>
    <property type="match status" value="1"/>
</dbReference>
<evidence type="ECO:0000259" key="1">
    <source>
        <dbReference type="PROSITE" id="PS50164"/>
    </source>
</evidence>